<protein>
    <submittedName>
        <fullName evidence="1">Uncharacterized protein</fullName>
    </submittedName>
</protein>
<dbReference type="Proteomes" id="UP000219922">
    <property type="component" value="Unassembled WGS sequence"/>
</dbReference>
<proteinExistence type="predicted"/>
<name>A0A9X6SUJ1_BACCE</name>
<evidence type="ECO:0000313" key="2">
    <source>
        <dbReference type="Proteomes" id="UP000219922"/>
    </source>
</evidence>
<dbReference type="EMBL" id="NVMX01000056">
    <property type="protein sequence ID" value="PDZ95452.1"/>
    <property type="molecule type" value="Genomic_DNA"/>
</dbReference>
<comment type="caution">
    <text evidence="1">The sequence shown here is derived from an EMBL/GenBank/DDBJ whole genome shotgun (WGS) entry which is preliminary data.</text>
</comment>
<sequence length="122" mass="14390">MEKSTLINKIRELTQANYMFADIMLIKQSEYAILMQTFGISWDELKQPSNTFTTCYEMVLTESDLRKKLDWYLNTLKRTKEKGLIHIEQEVKFMLQGFLNGVRFFNPKLSGEFSLLAYKINS</sequence>
<gene>
    <name evidence="1" type="ORF">CON36_28280</name>
</gene>
<accession>A0A9X6SUJ1</accession>
<dbReference type="AlphaFoldDB" id="A0A9X6SUJ1"/>
<dbReference type="RefSeq" id="WP_098006121.1">
    <property type="nucleotide sequence ID" value="NZ_NVMX01000056.1"/>
</dbReference>
<organism evidence="1 2">
    <name type="scientific">Bacillus cereus</name>
    <dbReference type="NCBI Taxonomy" id="1396"/>
    <lineage>
        <taxon>Bacteria</taxon>
        <taxon>Bacillati</taxon>
        <taxon>Bacillota</taxon>
        <taxon>Bacilli</taxon>
        <taxon>Bacillales</taxon>
        <taxon>Bacillaceae</taxon>
        <taxon>Bacillus</taxon>
        <taxon>Bacillus cereus group</taxon>
    </lineage>
</organism>
<evidence type="ECO:0000313" key="1">
    <source>
        <dbReference type="EMBL" id="PDZ95452.1"/>
    </source>
</evidence>
<reference evidence="1 2" key="1">
    <citation type="submission" date="2017-09" db="EMBL/GenBank/DDBJ databases">
        <title>Large-scale bioinformatics analysis of Bacillus genomes uncovers conserved roles of natural products in bacterial physiology.</title>
        <authorList>
            <consortium name="Agbiome Team Llc"/>
            <person name="Bleich R.M."/>
            <person name="Grubbs K.J."/>
            <person name="Santa Maria K.C."/>
            <person name="Allen S.E."/>
            <person name="Farag S."/>
            <person name="Shank E.A."/>
            <person name="Bowers A."/>
        </authorList>
    </citation>
    <scope>NUCLEOTIDE SEQUENCE [LARGE SCALE GENOMIC DNA]</scope>
    <source>
        <strain evidence="1 2">AFS092789</strain>
    </source>
</reference>